<dbReference type="InterPro" id="IPR036513">
    <property type="entry name" value="STAS_dom_sf"/>
</dbReference>
<proteinExistence type="inferred from homology"/>
<evidence type="ECO:0000256" key="1">
    <source>
        <dbReference type="ARBA" id="ARBA00009013"/>
    </source>
</evidence>
<dbReference type="Proteomes" id="UP000236732">
    <property type="component" value="Unassembled WGS sequence"/>
</dbReference>
<gene>
    <name evidence="4" type="ORF">SAMN05444920_13331</name>
</gene>
<keyword evidence="5" id="KW-1185">Reference proteome</keyword>
<dbReference type="PROSITE" id="PS50801">
    <property type="entry name" value="STAS"/>
    <property type="match status" value="1"/>
</dbReference>
<feature type="domain" description="STAS" evidence="3">
    <location>
        <begin position="15"/>
        <end position="112"/>
    </location>
</feature>
<dbReference type="InterPro" id="IPR003658">
    <property type="entry name" value="Anti-sigma_ant"/>
</dbReference>
<dbReference type="RefSeq" id="WP_103964134.1">
    <property type="nucleotide sequence ID" value="NZ_FNVT01000033.1"/>
</dbReference>
<sequence>MSPLYLDSQQLITGMLVSVVGEVDHSNADQLESYVSRTCRPGEPVVLDLGGLTFLDSRGLHALLRLHAAMRQQEATLYLAAVQDVPARVLQITGIWDAMNIHSSVEGAIAAVLSAFAAPVHQSR</sequence>
<name>A0A1H6EZ10_9ACTN</name>
<dbReference type="OrthoDB" id="3577449at2"/>
<accession>A0A1H6EZ10</accession>
<dbReference type="PANTHER" id="PTHR33495:SF2">
    <property type="entry name" value="ANTI-SIGMA FACTOR ANTAGONIST TM_1081-RELATED"/>
    <property type="match status" value="1"/>
</dbReference>
<evidence type="ECO:0000313" key="5">
    <source>
        <dbReference type="Proteomes" id="UP000236732"/>
    </source>
</evidence>
<comment type="similarity">
    <text evidence="1 2">Belongs to the anti-sigma-factor antagonist family.</text>
</comment>
<dbReference type="InterPro" id="IPR002645">
    <property type="entry name" value="STAS_dom"/>
</dbReference>
<evidence type="ECO:0000313" key="4">
    <source>
        <dbReference type="EMBL" id="SEH03127.1"/>
    </source>
</evidence>
<dbReference type="PANTHER" id="PTHR33495">
    <property type="entry name" value="ANTI-SIGMA FACTOR ANTAGONIST TM_1081-RELATED-RELATED"/>
    <property type="match status" value="1"/>
</dbReference>
<organism evidence="4 5">
    <name type="scientific">Nonomuraea solani</name>
    <dbReference type="NCBI Taxonomy" id="1144553"/>
    <lineage>
        <taxon>Bacteria</taxon>
        <taxon>Bacillati</taxon>
        <taxon>Actinomycetota</taxon>
        <taxon>Actinomycetes</taxon>
        <taxon>Streptosporangiales</taxon>
        <taxon>Streptosporangiaceae</taxon>
        <taxon>Nonomuraea</taxon>
    </lineage>
</organism>
<protein>
    <recommendedName>
        <fullName evidence="2">Anti-sigma factor antagonist</fullName>
    </recommendedName>
</protein>
<dbReference type="AlphaFoldDB" id="A0A1H6EZ10"/>
<dbReference type="Pfam" id="PF01740">
    <property type="entry name" value="STAS"/>
    <property type="match status" value="1"/>
</dbReference>
<dbReference type="CDD" id="cd07043">
    <property type="entry name" value="STAS_anti-anti-sigma_factors"/>
    <property type="match status" value="1"/>
</dbReference>
<dbReference type="SUPFAM" id="SSF52091">
    <property type="entry name" value="SpoIIaa-like"/>
    <property type="match status" value="1"/>
</dbReference>
<reference evidence="4 5" key="1">
    <citation type="submission" date="2016-10" db="EMBL/GenBank/DDBJ databases">
        <authorList>
            <person name="de Groot N.N."/>
        </authorList>
    </citation>
    <scope>NUCLEOTIDE SEQUENCE [LARGE SCALE GENOMIC DNA]</scope>
    <source>
        <strain evidence="4 5">CGMCC 4.7037</strain>
    </source>
</reference>
<dbReference type="Gene3D" id="3.30.750.24">
    <property type="entry name" value="STAS domain"/>
    <property type="match status" value="1"/>
</dbReference>
<dbReference type="GO" id="GO:0043856">
    <property type="term" value="F:anti-sigma factor antagonist activity"/>
    <property type="evidence" value="ECO:0007669"/>
    <property type="project" value="InterPro"/>
</dbReference>
<dbReference type="NCBIfam" id="TIGR00377">
    <property type="entry name" value="ant_ant_sig"/>
    <property type="match status" value="1"/>
</dbReference>
<evidence type="ECO:0000259" key="3">
    <source>
        <dbReference type="PROSITE" id="PS50801"/>
    </source>
</evidence>
<dbReference type="EMBL" id="FNVT01000033">
    <property type="protein sequence ID" value="SEH03127.1"/>
    <property type="molecule type" value="Genomic_DNA"/>
</dbReference>
<evidence type="ECO:0000256" key="2">
    <source>
        <dbReference type="RuleBase" id="RU003749"/>
    </source>
</evidence>